<evidence type="ECO:0000313" key="1">
    <source>
        <dbReference type="EMBL" id="MBY0207115.1"/>
    </source>
</evidence>
<dbReference type="RefSeq" id="WP_221791706.1">
    <property type="nucleotide sequence ID" value="NZ_JACLIC010000061.1"/>
</dbReference>
<evidence type="ECO:0000313" key="2">
    <source>
        <dbReference type="Proteomes" id="UP000706031"/>
    </source>
</evidence>
<comment type="caution">
    <text evidence="1">The sequence shown here is derived from an EMBL/GenBank/DDBJ whole genome shotgun (WGS) entry which is preliminary data.</text>
</comment>
<name>A0ABS7KSH3_9BACL</name>
<dbReference type="Proteomes" id="UP000706031">
    <property type="component" value="Unassembled WGS sequence"/>
</dbReference>
<evidence type="ECO:0008006" key="3">
    <source>
        <dbReference type="Google" id="ProtNLM"/>
    </source>
</evidence>
<organism evidence="1 2">
    <name type="scientific">Paenibacillus cucumis</name>
    <name type="common">ex Kampfer et al. 2016</name>
    <dbReference type="NCBI Taxonomy" id="1776858"/>
    <lineage>
        <taxon>Bacteria</taxon>
        <taxon>Bacillati</taxon>
        <taxon>Bacillota</taxon>
        <taxon>Bacilli</taxon>
        <taxon>Bacillales</taxon>
        <taxon>Paenibacillaceae</taxon>
        <taxon>Paenibacillus</taxon>
    </lineage>
</organism>
<proteinExistence type="predicted"/>
<accession>A0ABS7KSH3</accession>
<keyword evidence="2" id="KW-1185">Reference proteome</keyword>
<dbReference type="EMBL" id="JACLIC010000061">
    <property type="protein sequence ID" value="MBY0207115.1"/>
    <property type="molecule type" value="Genomic_DNA"/>
</dbReference>
<sequence length="322" mass="37068">MASLKQVMNPEVINLGALECLSSAVVTSLNMTGRDYRYFIADYWNLNCELTMLLSSRNFSFYNLEAIYGMKSDFVVGPYELLIREVERGNIVIYKVEASKLGFFPESMLGFENQFFGHCLLVYKYEPGTQTFHIVDPVIKYVGKISMDELIHASAFPGCAGMNTIHLNKESTLSSEQRLNFSAERNYNSYCLEYVPGGARALRKFREIIEESVEWTQEVRNEWSSKNSISITSILKLRGLVWGSFRSLAGFTQDVIEHGDKSIEDISKLWNSLNLNILKIGRQPKPEYVDKIINYTKLLEEKELDFLKFVYHNTQLKLKETE</sequence>
<protein>
    <recommendedName>
        <fullName evidence="3">Butirosin biosynthesis protein H N-terminal domain-containing protein</fullName>
    </recommendedName>
</protein>
<reference evidence="1 2" key="1">
    <citation type="submission" date="2020-08" db="EMBL/GenBank/DDBJ databases">
        <title>Fungal Genomes of the International Space Station.</title>
        <authorList>
            <person name="Seuylemezian A."/>
            <person name="Singh N.K."/>
            <person name="Wood J."/>
            <person name="Venkateswaran K."/>
        </authorList>
    </citation>
    <scope>NUCLEOTIDE SEQUENCE [LARGE SCALE GENOMIC DNA]</scope>
    <source>
        <strain evidence="1 2">S/N-304-OC-R4</strain>
    </source>
</reference>
<gene>
    <name evidence="1" type="ORF">H7T88_28190</name>
</gene>